<evidence type="ECO:0000256" key="1">
    <source>
        <dbReference type="SAM" id="MobiDB-lite"/>
    </source>
</evidence>
<proteinExistence type="predicted"/>
<dbReference type="OrthoDB" id="5245063at2759"/>
<dbReference type="InterPro" id="IPR048379">
    <property type="entry name" value="Rad26-like_C"/>
</dbReference>
<feature type="domain" description="Rad26-like helical repeats" evidence="2">
    <location>
        <begin position="488"/>
        <end position="676"/>
    </location>
</feature>
<feature type="region of interest" description="Disordered" evidence="1">
    <location>
        <begin position="261"/>
        <end position="327"/>
    </location>
</feature>
<protein>
    <submittedName>
        <fullName evidence="5">DNA repair protein-like protein Rad26</fullName>
    </submittedName>
</protein>
<dbReference type="AlphaFoldDB" id="A0A9P7YRL9"/>
<name>A0A9P7YRL9_9HELO</name>
<evidence type="ECO:0000313" key="6">
    <source>
        <dbReference type="Proteomes" id="UP000824998"/>
    </source>
</evidence>
<evidence type="ECO:0000259" key="2">
    <source>
        <dbReference type="Pfam" id="PF12331"/>
    </source>
</evidence>
<accession>A0A9P7YRL9</accession>
<evidence type="ECO:0000259" key="3">
    <source>
        <dbReference type="Pfam" id="PF21046"/>
    </source>
</evidence>
<feature type="domain" description="Rad26-like C-terminal" evidence="3">
    <location>
        <begin position="684"/>
        <end position="748"/>
    </location>
</feature>
<dbReference type="Pfam" id="PF12331">
    <property type="entry name" value="Rad26-like_helical_rpts"/>
    <property type="match status" value="1"/>
</dbReference>
<dbReference type="EMBL" id="MU251369">
    <property type="protein sequence ID" value="KAG9238524.1"/>
    <property type="molecule type" value="Genomic_DNA"/>
</dbReference>
<evidence type="ECO:0000313" key="5">
    <source>
        <dbReference type="EMBL" id="KAG9238524.1"/>
    </source>
</evidence>
<dbReference type="InterPro" id="IPR048380">
    <property type="entry name" value="Rad26-like_N"/>
</dbReference>
<evidence type="ECO:0000259" key="4">
    <source>
        <dbReference type="Pfam" id="PF21048"/>
    </source>
</evidence>
<dbReference type="Pfam" id="PF21048">
    <property type="entry name" value="Rad26-like_N"/>
    <property type="match status" value="1"/>
</dbReference>
<dbReference type="InterPro" id="IPR022093">
    <property type="entry name" value="Rad26-like_helical"/>
</dbReference>
<gene>
    <name evidence="5" type="ORF">BJ875DRAFT_480343</name>
</gene>
<sequence length="752" mass="84546">MSPSSGDNFFSDKDLDDLPDDYLAELESNAIQFTQARTQARVPEGNLASKVAPSSDYGAAIDEEDLDDAVVIDESRSTPVVIPSFQRNIAGQATQREQFRQERYGRRETSISKPHAIHNAVLRNHIPPPPVFDNRNLPPTRNHVVQESMVAEQGSQPSFGNQDVEGLQRQIQELLKERDALKTDLHIKTGEISIVRSKQENTAKEHERQITALRKLNGEKLAKQEKALEAARIAEKNTKTDREFLQKELAEEAEKLRRLNKAKALDKQSGNVTTPKKKKTLAHRDGFDDNEIELLSPSRISPSKFQKRLGGSPSKPGGKRKRKIVESPIAPLQVREADDGTAERAEGQEMALDDTIINSLGKQDDRFNFLGTMLDHRIDFRHDRTIQELNKHTLPSTPNISFQTLLLSKIPSLGLKKSQQDLPVDFCELLISMWEQCMEEKYLAPIYLFMDLLTVALELKTSLIAPYITDSIVPLAQLTADLVIIPIYKGQSAASYQKHINVSACLNVLYLTALGCMSEQQQIMRFWKLMRFDFVLVMLSTNQPTQDLDMIMRLLSSSVFPESFGSILGETTQAIQVMDSILDRLTYILFDIPPLPQSVNKMDPNTLSKLRLEVLQLMTSMTRSPFASKAIAMHYHAIGRLVSLISDELDDLYDYKPRHEESARIIGLGTRLLYHLATRFEDDIDMQKKLSVVRGGSQKYLLMLSRLNFSEDDLVLESSIDSDVAACALEMLELAVTPEEGDAIHAAFSSGS</sequence>
<dbReference type="Proteomes" id="UP000824998">
    <property type="component" value="Unassembled WGS sequence"/>
</dbReference>
<dbReference type="Pfam" id="PF21046">
    <property type="entry name" value="Rad26-like_C"/>
    <property type="match status" value="1"/>
</dbReference>
<comment type="caution">
    <text evidence="5">The sequence shown here is derived from an EMBL/GenBank/DDBJ whole genome shotgun (WGS) entry which is preliminary data.</text>
</comment>
<organism evidence="5 6">
    <name type="scientific">Amylocarpus encephaloides</name>
    <dbReference type="NCBI Taxonomy" id="45428"/>
    <lineage>
        <taxon>Eukaryota</taxon>
        <taxon>Fungi</taxon>
        <taxon>Dikarya</taxon>
        <taxon>Ascomycota</taxon>
        <taxon>Pezizomycotina</taxon>
        <taxon>Leotiomycetes</taxon>
        <taxon>Helotiales</taxon>
        <taxon>Helotiales incertae sedis</taxon>
        <taxon>Amylocarpus</taxon>
    </lineage>
</organism>
<feature type="domain" description="Rad26-like N-terminal" evidence="4">
    <location>
        <begin position="369"/>
        <end position="417"/>
    </location>
</feature>
<reference evidence="5" key="1">
    <citation type="journal article" date="2021" name="IMA Fungus">
        <title>Genomic characterization of three marine fungi, including Emericellopsis atlantica sp. nov. with signatures of a generalist lifestyle and marine biomass degradation.</title>
        <authorList>
            <person name="Hagestad O.C."/>
            <person name="Hou L."/>
            <person name="Andersen J.H."/>
            <person name="Hansen E.H."/>
            <person name="Altermark B."/>
            <person name="Li C."/>
            <person name="Kuhnert E."/>
            <person name="Cox R.J."/>
            <person name="Crous P.W."/>
            <person name="Spatafora J.W."/>
            <person name="Lail K."/>
            <person name="Amirebrahimi M."/>
            <person name="Lipzen A."/>
            <person name="Pangilinan J."/>
            <person name="Andreopoulos W."/>
            <person name="Hayes R.D."/>
            <person name="Ng V."/>
            <person name="Grigoriev I.V."/>
            <person name="Jackson S.A."/>
            <person name="Sutton T.D.S."/>
            <person name="Dobson A.D.W."/>
            <person name="Rama T."/>
        </authorList>
    </citation>
    <scope>NUCLEOTIDE SEQUENCE</scope>
    <source>
        <strain evidence="5">TRa018bII</strain>
    </source>
</reference>
<keyword evidence="6" id="KW-1185">Reference proteome</keyword>